<protein>
    <recommendedName>
        <fullName evidence="4">Ribosome recycling factor domain-containing protein</fullName>
    </recommendedName>
</protein>
<organism evidence="5 6">
    <name type="scientific">Candidatus Liptonbacteria bacterium RIFCSPLOWO2_01_FULL_52_25</name>
    <dbReference type="NCBI Taxonomy" id="1798650"/>
    <lineage>
        <taxon>Bacteria</taxon>
        <taxon>Candidatus Liptoniibacteriota</taxon>
    </lineage>
</organism>
<evidence type="ECO:0000256" key="1">
    <source>
        <dbReference type="ARBA" id="ARBA00005912"/>
    </source>
</evidence>
<dbReference type="InterPro" id="IPR002661">
    <property type="entry name" value="Ribosome_recyc_fac"/>
</dbReference>
<keyword evidence="3" id="KW-0175">Coiled coil</keyword>
<keyword evidence="2" id="KW-0648">Protein biosynthesis</keyword>
<gene>
    <name evidence="5" type="ORF">A2945_00825</name>
</gene>
<dbReference type="SUPFAM" id="SSF55194">
    <property type="entry name" value="Ribosome recycling factor, RRF"/>
    <property type="match status" value="1"/>
</dbReference>
<dbReference type="Pfam" id="PF01765">
    <property type="entry name" value="RRF"/>
    <property type="match status" value="1"/>
</dbReference>
<dbReference type="EMBL" id="MHLA01000015">
    <property type="protein sequence ID" value="OGY99385.1"/>
    <property type="molecule type" value="Genomic_DNA"/>
</dbReference>
<dbReference type="Gene3D" id="3.30.1360.40">
    <property type="match status" value="1"/>
</dbReference>
<dbReference type="GO" id="GO:0006412">
    <property type="term" value="P:translation"/>
    <property type="evidence" value="ECO:0007669"/>
    <property type="project" value="UniProtKB-KW"/>
</dbReference>
<dbReference type="Gene3D" id="1.10.132.20">
    <property type="entry name" value="Ribosome-recycling factor"/>
    <property type="match status" value="1"/>
</dbReference>
<evidence type="ECO:0000313" key="6">
    <source>
        <dbReference type="Proteomes" id="UP000178880"/>
    </source>
</evidence>
<dbReference type="AlphaFoldDB" id="A0A1G2CDD6"/>
<sequence length="186" mass="20867">MITGEQILKEADAALKAVSEKLREEFSIIRGNRPSVEMIQDLRVNLYEQELTVRQLGSLSIVPPRSIQISVWDKGALGVVAKAIESAHVGLSVRTDGNNIIATLSSLGDERREELTKLVKKTSETTRIQVRNRRDEIMKKLKEAETKKEMSEDAAFKTKEKIQKIVEDVNGKIEVLVEGKIKELGE</sequence>
<accession>A0A1G2CDD6</accession>
<dbReference type="GO" id="GO:0043023">
    <property type="term" value="F:ribosomal large subunit binding"/>
    <property type="evidence" value="ECO:0007669"/>
    <property type="project" value="TreeGrafter"/>
</dbReference>
<evidence type="ECO:0000313" key="5">
    <source>
        <dbReference type="EMBL" id="OGY99385.1"/>
    </source>
</evidence>
<dbReference type="PANTHER" id="PTHR20982:SF3">
    <property type="entry name" value="MITOCHONDRIAL RIBOSOME RECYCLING FACTOR PSEUDO 1"/>
    <property type="match status" value="1"/>
</dbReference>
<dbReference type="InterPro" id="IPR036191">
    <property type="entry name" value="RRF_sf"/>
</dbReference>
<evidence type="ECO:0000256" key="2">
    <source>
        <dbReference type="ARBA" id="ARBA00022917"/>
    </source>
</evidence>
<feature type="domain" description="Ribosome recycling factor" evidence="4">
    <location>
        <begin position="22"/>
        <end position="184"/>
    </location>
</feature>
<feature type="coiled-coil region" evidence="3">
    <location>
        <begin position="127"/>
        <end position="154"/>
    </location>
</feature>
<reference evidence="5 6" key="1">
    <citation type="journal article" date="2016" name="Nat. Commun.">
        <title>Thousands of microbial genomes shed light on interconnected biogeochemical processes in an aquifer system.</title>
        <authorList>
            <person name="Anantharaman K."/>
            <person name="Brown C.T."/>
            <person name="Hug L.A."/>
            <person name="Sharon I."/>
            <person name="Castelle C.J."/>
            <person name="Probst A.J."/>
            <person name="Thomas B.C."/>
            <person name="Singh A."/>
            <person name="Wilkins M.J."/>
            <person name="Karaoz U."/>
            <person name="Brodie E.L."/>
            <person name="Williams K.H."/>
            <person name="Hubbard S.S."/>
            <person name="Banfield J.F."/>
        </authorList>
    </citation>
    <scope>NUCLEOTIDE SEQUENCE [LARGE SCALE GENOMIC DNA]</scope>
</reference>
<dbReference type="PANTHER" id="PTHR20982">
    <property type="entry name" value="RIBOSOME RECYCLING FACTOR"/>
    <property type="match status" value="1"/>
</dbReference>
<comment type="similarity">
    <text evidence="1">Belongs to the RRF family.</text>
</comment>
<comment type="caution">
    <text evidence="5">The sequence shown here is derived from an EMBL/GenBank/DDBJ whole genome shotgun (WGS) entry which is preliminary data.</text>
</comment>
<evidence type="ECO:0000259" key="4">
    <source>
        <dbReference type="Pfam" id="PF01765"/>
    </source>
</evidence>
<dbReference type="STRING" id="1798650.A2945_00825"/>
<proteinExistence type="inferred from homology"/>
<evidence type="ECO:0000256" key="3">
    <source>
        <dbReference type="SAM" id="Coils"/>
    </source>
</evidence>
<dbReference type="InterPro" id="IPR023584">
    <property type="entry name" value="Ribosome_recyc_fac_dom"/>
</dbReference>
<dbReference type="Proteomes" id="UP000178880">
    <property type="component" value="Unassembled WGS sequence"/>
</dbReference>
<name>A0A1G2CDD6_9BACT</name>